<keyword evidence="1 4" id="KW-0805">Transcription regulation</keyword>
<dbReference type="EMBL" id="DTFI01000078">
    <property type="protein sequence ID" value="HGI43308.1"/>
    <property type="molecule type" value="Genomic_DNA"/>
</dbReference>
<dbReference type="InterPro" id="IPR017919">
    <property type="entry name" value="TFIIE/TFIIEa_HTH"/>
</dbReference>
<comment type="domain">
    <text evidence="4">The winged helix domain is involved in binding to DNA in the preinitiation complex.</text>
</comment>
<dbReference type="Pfam" id="PF02002">
    <property type="entry name" value="TFIIE_alpha"/>
    <property type="match status" value="1"/>
</dbReference>
<comment type="function">
    <text evidence="4">Transcription factor that plays a role in the activation of archaeal genes transcribed by RNA polymerase. Facilitates transcription initiation by enhancing TATA-box recognition by TATA-box-binding protein (Tbp), and transcription factor B (Tfb) and RNA polymerase recruitment. Not absolutely required for transcription in vitro, but particularly important in cases where Tbp or Tfb function is not optimal. It dynamically alters the nucleic acid-binding properties of RNA polymerases by stabilizing the initiation complex and destabilizing elongation complexes. Seems to translocate with the RNA polymerase following initiation and acts by binding to the non template strand of the transcription bubble in elongation complexes.</text>
</comment>
<evidence type="ECO:0000256" key="2">
    <source>
        <dbReference type="ARBA" id="ARBA00023125"/>
    </source>
</evidence>
<evidence type="ECO:0000256" key="4">
    <source>
        <dbReference type="HAMAP-Rule" id="MF_01909"/>
    </source>
</evidence>
<dbReference type="Gene3D" id="1.10.10.10">
    <property type="entry name" value="Winged helix-like DNA-binding domain superfamily/Winged helix DNA-binding domain"/>
    <property type="match status" value="1"/>
</dbReference>
<dbReference type="PIRSF" id="PIRSF006373">
    <property type="entry name" value="TF_E_archaea"/>
    <property type="match status" value="1"/>
</dbReference>
<dbReference type="PANTHER" id="PTHR13097:SF7">
    <property type="entry name" value="GENERAL TRANSCRIPTION FACTOR IIE SUBUNIT 1"/>
    <property type="match status" value="1"/>
</dbReference>
<gene>
    <name evidence="4" type="primary">tfe</name>
    <name evidence="6" type="ORF">ENV17_02845</name>
</gene>
<protein>
    <recommendedName>
        <fullName evidence="4">Transcription factor E</fullName>
        <shortName evidence="4">TFE</shortName>
    </recommendedName>
    <alternativeName>
        <fullName evidence="4">TFIIE subunit alpha homolog</fullName>
    </alternativeName>
    <alternativeName>
        <fullName evidence="4">Transcription initiation factor TFIIE</fullName>
    </alternativeName>
</protein>
<dbReference type="GO" id="GO:0006355">
    <property type="term" value="P:regulation of DNA-templated transcription"/>
    <property type="evidence" value="ECO:0007669"/>
    <property type="project" value="InterPro"/>
</dbReference>
<accession>A0A7C4FDF1</accession>
<organism evidence="6">
    <name type="scientific">Thermofilum pendens</name>
    <dbReference type="NCBI Taxonomy" id="2269"/>
    <lineage>
        <taxon>Archaea</taxon>
        <taxon>Thermoproteota</taxon>
        <taxon>Thermoprotei</taxon>
        <taxon>Thermofilales</taxon>
        <taxon>Thermofilaceae</taxon>
        <taxon>Thermofilum</taxon>
    </lineage>
</organism>
<dbReference type="InterPro" id="IPR016481">
    <property type="entry name" value="TF_E_archaea"/>
</dbReference>
<dbReference type="GO" id="GO:0006367">
    <property type="term" value="P:transcription initiation at RNA polymerase II promoter"/>
    <property type="evidence" value="ECO:0007669"/>
    <property type="project" value="InterPro"/>
</dbReference>
<reference evidence="6" key="1">
    <citation type="journal article" date="2020" name="mSystems">
        <title>Genome- and Community-Level Interaction Insights into Carbon Utilization and Element Cycling Functions of Hydrothermarchaeota in Hydrothermal Sediment.</title>
        <authorList>
            <person name="Zhou Z."/>
            <person name="Liu Y."/>
            <person name="Xu W."/>
            <person name="Pan J."/>
            <person name="Luo Z.H."/>
            <person name="Li M."/>
        </authorList>
    </citation>
    <scope>NUCLEOTIDE SEQUENCE [LARGE SCALE GENOMIC DNA]</scope>
    <source>
        <strain evidence="6">SpSt-735</strain>
    </source>
</reference>
<dbReference type="GO" id="GO:0003677">
    <property type="term" value="F:DNA binding"/>
    <property type="evidence" value="ECO:0007669"/>
    <property type="project" value="UniProtKB-KW"/>
</dbReference>
<keyword evidence="3 4" id="KW-0804">Transcription</keyword>
<keyword evidence="2 4" id="KW-0238">DNA-binding</keyword>
<dbReference type="PROSITE" id="PS51344">
    <property type="entry name" value="HTH_TFE_IIE"/>
    <property type="match status" value="1"/>
</dbReference>
<evidence type="ECO:0000256" key="1">
    <source>
        <dbReference type="ARBA" id="ARBA00023015"/>
    </source>
</evidence>
<dbReference type="InterPro" id="IPR036388">
    <property type="entry name" value="WH-like_DNA-bd_sf"/>
</dbReference>
<comment type="subunit">
    <text evidence="4">Monomer. Interaction with RNA polymerase subunits RpoF and RpoE is necessary for Tfe stimulatory transcription activity. Able to interact with Tbp and RNA polymerase in the absence of DNA promoter. Interacts both with the preinitiation and elongation complexes.</text>
</comment>
<dbReference type="InterPro" id="IPR039997">
    <property type="entry name" value="TFE"/>
</dbReference>
<evidence type="ECO:0000256" key="3">
    <source>
        <dbReference type="ARBA" id="ARBA00023163"/>
    </source>
</evidence>
<sequence>MKSEEVLVTLARKIHGEDAARVLRVLIDKAELSDEELASELGMDVARVRKILNELFESRFVRYRRARDENVGWYRYYWRITDEPPERIIEDRKRLVAQLLEKLFLEETRDEYYVCPACGSKYTSAEADELGYLCAKCGEVLEPYDNTVRVEKLKKTLELLKNTTVMREALS</sequence>
<dbReference type="AlphaFoldDB" id="A0A7C4FDF1"/>
<dbReference type="SUPFAM" id="SSF46785">
    <property type="entry name" value="Winged helix' DNA-binding domain"/>
    <property type="match status" value="1"/>
</dbReference>
<dbReference type="SMART" id="SM00531">
    <property type="entry name" value="TFIIE"/>
    <property type="match status" value="1"/>
</dbReference>
<dbReference type="Pfam" id="PF08271">
    <property type="entry name" value="Zn_Ribbon_TF"/>
    <property type="match status" value="1"/>
</dbReference>
<name>A0A7C4FDF1_THEPE</name>
<comment type="similarity">
    <text evidence="4">Belongs to the TFE family.</text>
</comment>
<evidence type="ECO:0000259" key="5">
    <source>
        <dbReference type="PROSITE" id="PS51344"/>
    </source>
</evidence>
<dbReference type="InterPro" id="IPR024550">
    <property type="entry name" value="TFIIEa/SarR/Rpc3_HTH_dom"/>
</dbReference>
<dbReference type="InterPro" id="IPR036390">
    <property type="entry name" value="WH_DNA-bd_sf"/>
</dbReference>
<dbReference type="InterPro" id="IPR013137">
    <property type="entry name" value="Znf_TFIIB"/>
</dbReference>
<proteinExistence type="inferred from homology"/>
<feature type="domain" description="HTH TFE/IIEalpha-type" evidence="5">
    <location>
        <begin position="3"/>
        <end position="86"/>
    </location>
</feature>
<dbReference type="PANTHER" id="PTHR13097">
    <property type="entry name" value="TRANSCRIPTION INITIATION FACTOR IIE, ALPHA SUBUNIT"/>
    <property type="match status" value="1"/>
</dbReference>
<evidence type="ECO:0000313" key="6">
    <source>
        <dbReference type="EMBL" id="HGI43308.1"/>
    </source>
</evidence>
<dbReference type="SUPFAM" id="SSF57783">
    <property type="entry name" value="Zinc beta-ribbon"/>
    <property type="match status" value="1"/>
</dbReference>
<comment type="caution">
    <text evidence="6">The sequence shown here is derived from an EMBL/GenBank/DDBJ whole genome shotgun (WGS) entry which is preliminary data.</text>
</comment>
<dbReference type="InterPro" id="IPR002853">
    <property type="entry name" value="TFIIE_asu"/>
</dbReference>
<dbReference type="HAMAP" id="MF_01909">
    <property type="entry name" value="TFE_arch"/>
    <property type="match status" value="1"/>
</dbReference>